<feature type="region of interest" description="Disordered" evidence="1">
    <location>
        <begin position="55"/>
        <end position="75"/>
    </location>
</feature>
<evidence type="ECO:0000313" key="2">
    <source>
        <dbReference type="EMBL" id="CAL1294641.1"/>
    </source>
</evidence>
<evidence type="ECO:0000256" key="1">
    <source>
        <dbReference type="SAM" id="MobiDB-lite"/>
    </source>
</evidence>
<proteinExistence type="predicted"/>
<dbReference type="Proteomes" id="UP001497382">
    <property type="component" value="Unassembled WGS sequence"/>
</dbReference>
<name>A0AAV2BEP7_9ARAC</name>
<organism evidence="2 3">
    <name type="scientific">Larinioides sclopetarius</name>
    <dbReference type="NCBI Taxonomy" id="280406"/>
    <lineage>
        <taxon>Eukaryota</taxon>
        <taxon>Metazoa</taxon>
        <taxon>Ecdysozoa</taxon>
        <taxon>Arthropoda</taxon>
        <taxon>Chelicerata</taxon>
        <taxon>Arachnida</taxon>
        <taxon>Araneae</taxon>
        <taxon>Araneomorphae</taxon>
        <taxon>Entelegynae</taxon>
        <taxon>Araneoidea</taxon>
        <taxon>Araneidae</taxon>
        <taxon>Larinioides</taxon>
    </lineage>
</organism>
<dbReference type="EMBL" id="CAXIEN010000350">
    <property type="protein sequence ID" value="CAL1294641.1"/>
    <property type="molecule type" value="Genomic_DNA"/>
</dbReference>
<protein>
    <submittedName>
        <fullName evidence="2">Uncharacterized protein</fullName>
    </submittedName>
</protein>
<accession>A0AAV2BEP7</accession>
<sequence length="127" mass="15203">MTFGSYDLLRVYSRIKCVFVQLCDRIIFRSRYDARRRYKKLKEDNCTEAEPRVQLSPCRDTGVPNEPGDEQGNVNFSQEDGFSEFDINRPMLSLWHKHHYELRKFDPERRLTEPMQRVSKTKSRPTI</sequence>
<keyword evidence="3" id="KW-1185">Reference proteome</keyword>
<evidence type="ECO:0000313" key="3">
    <source>
        <dbReference type="Proteomes" id="UP001497382"/>
    </source>
</evidence>
<comment type="caution">
    <text evidence="2">The sequence shown here is derived from an EMBL/GenBank/DDBJ whole genome shotgun (WGS) entry which is preliminary data.</text>
</comment>
<dbReference type="AlphaFoldDB" id="A0AAV2BEP7"/>
<gene>
    <name evidence="2" type="ORF">LARSCL_LOCUS18840</name>
</gene>
<reference evidence="2 3" key="1">
    <citation type="submission" date="2024-04" db="EMBL/GenBank/DDBJ databases">
        <authorList>
            <person name="Rising A."/>
            <person name="Reimegard J."/>
            <person name="Sonavane S."/>
            <person name="Akerstrom W."/>
            <person name="Nylinder S."/>
            <person name="Hedman E."/>
            <person name="Kallberg Y."/>
        </authorList>
    </citation>
    <scope>NUCLEOTIDE SEQUENCE [LARGE SCALE GENOMIC DNA]</scope>
</reference>